<name>A0A2N5M489_9BACI</name>
<dbReference type="RefSeq" id="WP_101643432.1">
    <property type="nucleotide sequence ID" value="NZ_PGUY01000045.1"/>
</dbReference>
<accession>A0A2N5M489</accession>
<organism evidence="1 2">
    <name type="scientific">Peribacillus deserti</name>
    <dbReference type="NCBI Taxonomy" id="673318"/>
    <lineage>
        <taxon>Bacteria</taxon>
        <taxon>Bacillati</taxon>
        <taxon>Bacillota</taxon>
        <taxon>Bacilli</taxon>
        <taxon>Bacillales</taxon>
        <taxon>Bacillaceae</taxon>
        <taxon>Peribacillus</taxon>
    </lineage>
</organism>
<dbReference type="Pfam" id="PF14173">
    <property type="entry name" value="ComGG"/>
    <property type="match status" value="1"/>
</dbReference>
<dbReference type="Proteomes" id="UP000234748">
    <property type="component" value="Unassembled WGS sequence"/>
</dbReference>
<evidence type="ECO:0000313" key="1">
    <source>
        <dbReference type="EMBL" id="PLT29179.1"/>
    </source>
</evidence>
<protein>
    <recommendedName>
        <fullName evidence="3">Competence protein ComG</fullName>
    </recommendedName>
</protein>
<evidence type="ECO:0000313" key="2">
    <source>
        <dbReference type="Proteomes" id="UP000234748"/>
    </source>
</evidence>
<sequence>MRNQRGIAFPMVLIFAAVFLMALTAAVDIFITEKKFYYESAEKLKADYILRLGVNEILEMIAKKEQTAAGFLFYLHGDLFYEINKEGDYIHNVHVYISTKQNRKMEAIFKYDSLQQKMIEWIEI</sequence>
<reference evidence="1 2" key="1">
    <citation type="submission" date="2017-11" db="EMBL/GenBank/DDBJ databases">
        <title>Comparitive Functional Genomics of Dry Heat Resistant strains isolated from the Viking Spacecraft.</title>
        <authorList>
            <person name="Seuylemezian A."/>
            <person name="Cooper K."/>
            <person name="Vaishampayan P."/>
        </authorList>
    </citation>
    <scope>NUCLEOTIDE SEQUENCE [LARGE SCALE GENOMIC DNA]</scope>
    <source>
        <strain evidence="1 2">V1-29</strain>
    </source>
</reference>
<dbReference type="InterPro" id="IPR020372">
    <property type="entry name" value="Competence_ComGG"/>
</dbReference>
<comment type="caution">
    <text evidence="1">The sequence shown here is derived from an EMBL/GenBank/DDBJ whole genome shotgun (WGS) entry which is preliminary data.</text>
</comment>
<dbReference type="AlphaFoldDB" id="A0A2N5M489"/>
<dbReference type="OrthoDB" id="2969153at2"/>
<gene>
    <name evidence="1" type="ORF">CUU66_14635</name>
</gene>
<dbReference type="EMBL" id="PGUY01000045">
    <property type="protein sequence ID" value="PLT29179.1"/>
    <property type="molecule type" value="Genomic_DNA"/>
</dbReference>
<keyword evidence="2" id="KW-1185">Reference proteome</keyword>
<evidence type="ECO:0008006" key="3">
    <source>
        <dbReference type="Google" id="ProtNLM"/>
    </source>
</evidence>
<proteinExistence type="predicted"/>